<evidence type="ECO:0000256" key="2">
    <source>
        <dbReference type="ARBA" id="ARBA00022490"/>
    </source>
</evidence>
<keyword evidence="5" id="KW-0970">Cilium biogenesis/degradation</keyword>
<keyword evidence="7" id="KW-0969">Cilium</keyword>
<dbReference type="Pfam" id="PF24762">
    <property type="entry name" value="TPR_IF140-IFT172"/>
    <property type="match status" value="1"/>
</dbReference>
<evidence type="ECO:0000256" key="9">
    <source>
        <dbReference type="ARBA" id="ARBA00023273"/>
    </source>
</evidence>
<dbReference type="InterPro" id="IPR056170">
    <property type="entry name" value="Znf_IFT121-like"/>
</dbReference>
<dbReference type="FunFam" id="1.25.40.470:FF:000009">
    <property type="entry name" value="WD repeat-containing protein 19 isoform X1"/>
    <property type="match status" value="1"/>
</dbReference>
<dbReference type="AlphaFoldDB" id="A0AA36GRP9"/>
<dbReference type="GO" id="GO:0005929">
    <property type="term" value="C:cilium"/>
    <property type="evidence" value="ECO:0007669"/>
    <property type="project" value="TreeGrafter"/>
</dbReference>
<dbReference type="PANTHER" id="PTHR14920:SF0">
    <property type="entry name" value="WD REPEAT DOMAIN 19"/>
    <property type="match status" value="1"/>
</dbReference>
<keyword evidence="2" id="KW-0963">Cytoplasm</keyword>
<evidence type="ECO:0000256" key="5">
    <source>
        <dbReference type="ARBA" id="ARBA00022794"/>
    </source>
</evidence>
<comment type="subcellular location">
    <subcellularLocation>
        <location evidence="1">Cytoplasm</location>
        <location evidence="1">Cytoskeleton</location>
        <location evidence="1">Cilium basal body</location>
    </subcellularLocation>
</comment>
<feature type="domain" description="IF140/IFT172/WDR19 TPR" evidence="12">
    <location>
        <begin position="187"/>
        <end position="440"/>
    </location>
</feature>
<protein>
    <recommendedName>
        <fullName evidence="15">WD repeat-containing protein 19</fullName>
    </recommendedName>
</protein>
<dbReference type="GO" id="GO:0030991">
    <property type="term" value="C:intraciliary transport particle A"/>
    <property type="evidence" value="ECO:0007669"/>
    <property type="project" value="TreeGrafter"/>
</dbReference>
<dbReference type="EMBL" id="CATQJL010000223">
    <property type="protein sequence ID" value="CAJ0596940.1"/>
    <property type="molecule type" value="Genomic_DNA"/>
</dbReference>
<feature type="domain" description="IFT80/172/WDR35 TPR" evidence="11">
    <location>
        <begin position="16"/>
        <end position="106"/>
    </location>
</feature>
<evidence type="ECO:0000313" key="14">
    <source>
        <dbReference type="Proteomes" id="UP001176961"/>
    </source>
</evidence>
<keyword evidence="14" id="KW-1185">Reference proteome</keyword>
<dbReference type="GO" id="GO:0008104">
    <property type="term" value="P:intracellular protein localization"/>
    <property type="evidence" value="ECO:0007669"/>
    <property type="project" value="UniProtKB-ARBA"/>
</dbReference>
<dbReference type="Pfam" id="PF23387">
    <property type="entry name" value="TPR_IFT80_172"/>
    <property type="match status" value="1"/>
</dbReference>
<keyword evidence="8" id="KW-0206">Cytoskeleton</keyword>
<evidence type="ECO:0000256" key="4">
    <source>
        <dbReference type="ARBA" id="ARBA00022737"/>
    </source>
</evidence>
<accession>A0AA36GRP9</accession>
<evidence type="ECO:0000256" key="7">
    <source>
        <dbReference type="ARBA" id="ARBA00023069"/>
    </source>
</evidence>
<evidence type="ECO:0000259" key="11">
    <source>
        <dbReference type="Pfam" id="PF23387"/>
    </source>
</evidence>
<keyword evidence="9" id="KW-0966">Cell projection</keyword>
<dbReference type="PANTHER" id="PTHR14920">
    <property type="entry name" value="OSMOTIC AVOIDANCE ABNORMAL PROTEIN 1/WD REPEAT MEMBRANE PROTEIN"/>
    <property type="match status" value="1"/>
</dbReference>
<organism evidence="13 14">
    <name type="scientific">Cylicocyclus nassatus</name>
    <name type="common">Nematode worm</name>
    <dbReference type="NCBI Taxonomy" id="53992"/>
    <lineage>
        <taxon>Eukaryota</taxon>
        <taxon>Metazoa</taxon>
        <taxon>Ecdysozoa</taxon>
        <taxon>Nematoda</taxon>
        <taxon>Chromadorea</taxon>
        <taxon>Rhabditida</taxon>
        <taxon>Rhabditina</taxon>
        <taxon>Rhabditomorpha</taxon>
        <taxon>Strongyloidea</taxon>
        <taxon>Strongylidae</taxon>
        <taxon>Cylicocyclus</taxon>
    </lineage>
</organism>
<dbReference type="InterPro" id="IPR056157">
    <property type="entry name" value="TPR_IFT80_172_dom"/>
</dbReference>
<dbReference type="Gene3D" id="1.25.40.470">
    <property type="match status" value="2"/>
</dbReference>
<evidence type="ECO:0000256" key="1">
    <source>
        <dbReference type="ARBA" id="ARBA00004120"/>
    </source>
</evidence>
<keyword evidence="4" id="KW-0677">Repeat</keyword>
<gene>
    <name evidence="13" type="ORF">CYNAS_LOCUS8923</name>
</gene>
<dbReference type="InterPro" id="IPR056168">
    <property type="entry name" value="TPR_IF140/IFT172/WDR19"/>
</dbReference>
<name>A0AA36GRP9_CYLNA</name>
<dbReference type="Proteomes" id="UP001176961">
    <property type="component" value="Unassembled WGS sequence"/>
</dbReference>
<reference evidence="13" key="1">
    <citation type="submission" date="2023-07" db="EMBL/GenBank/DDBJ databases">
        <authorList>
            <consortium name="CYATHOMIX"/>
        </authorList>
    </citation>
    <scope>NUCLEOTIDE SEQUENCE</scope>
    <source>
        <strain evidence="13">N/A</strain>
    </source>
</reference>
<evidence type="ECO:0000256" key="8">
    <source>
        <dbReference type="ARBA" id="ARBA00023212"/>
    </source>
</evidence>
<comment type="caution">
    <text evidence="13">The sequence shown here is derived from an EMBL/GenBank/DDBJ whole genome shotgun (WGS) entry which is preliminary data.</text>
</comment>
<evidence type="ECO:0000256" key="6">
    <source>
        <dbReference type="ARBA" id="ARBA00022803"/>
    </source>
</evidence>
<sequence>MYAWRICDYTRDLVDWNTFAQAALLNADADLALRIFRHIGDVSMGLALEAIVAIEEKTLLAAHVAMLLGRYDQAEQLFLKSSQPKEALAMRRDLLDWSKALALAEQLAPKEIPYISREYAQQLEFMGDYPAALAHYENGVIEDYEEETEQKKFIQGNSFIHIFQLSQILEHNEVCRSGLARMNIRTGDLRKGIQLARDLHGRVVKRDCALILEQIKQYGEAADLYELGQFYDRAAAVCLKAKAWGKVGELLPKVRSPKIHAQYGKIMEAEKRYKEAAVAYRNARDYDNLVRMLLDHLNMAEEAVKVVRESRSVEGAKLVAKFFSQLGDHASAIRFLVLSNCQQEAFQLAESTDHIADYADSIEADGASQDQMAHLAEYFANSSDNHNAGRFYLRAGHYRAALEYLMACGENHESLVLAIEAVAAAGDEKLTARLTDYLMGEVDGIPKDAKYLFRLYVALGMTREAATTAVVIARQEQEHGSYTVARNVLLAMYQELVAKEIKVPNEMQNSLMIIHSYLIVKSLLRRNETLKAARMLIRVMGNISRFPAHVVPILTSTVVVCSKAGLKAAAHRAAVTLMQPEYRQKIDAKYKKKIEVFVRHSDRGEDPEEARLPCPHCAYPVPETILACDNCKSTIPYCIVTGRHIVDSDFAQCPSCNFPGFFSEMKKLLALNEMCPMCSSPLNDTIPGDCAAFLHKDRQTVEQTSIKPS</sequence>
<dbReference type="GO" id="GO:0035721">
    <property type="term" value="P:intraciliary retrograde transport"/>
    <property type="evidence" value="ECO:0007669"/>
    <property type="project" value="InterPro"/>
</dbReference>
<dbReference type="Pfam" id="PF23145">
    <property type="entry name" value="Zf_2nd_IFT121"/>
    <property type="match status" value="1"/>
</dbReference>
<evidence type="ECO:0008006" key="15">
    <source>
        <dbReference type="Google" id="ProtNLM"/>
    </source>
</evidence>
<dbReference type="InterPro" id="IPR040379">
    <property type="entry name" value="WDR19/dyf-2"/>
</dbReference>
<keyword evidence="6" id="KW-0802">TPR repeat</keyword>
<dbReference type="GO" id="GO:0060271">
    <property type="term" value="P:cilium assembly"/>
    <property type="evidence" value="ECO:0007669"/>
    <property type="project" value="TreeGrafter"/>
</dbReference>
<evidence type="ECO:0000256" key="3">
    <source>
        <dbReference type="ARBA" id="ARBA00022574"/>
    </source>
</evidence>
<evidence type="ECO:0000313" key="13">
    <source>
        <dbReference type="EMBL" id="CAJ0596940.1"/>
    </source>
</evidence>
<evidence type="ECO:0000259" key="12">
    <source>
        <dbReference type="Pfam" id="PF24762"/>
    </source>
</evidence>
<feature type="domain" description="IFT121-like zinc finger" evidence="10">
    <location>
        <begin position="636"/>
        <end position="682"/>
    </location>
</feature>
<proteinExistence type="predicted"/>
<keyword evidence="3" id="KW-0853">WD repeat</keyword>
<evidence type="ECO:0000259" key="10">
    <source>
        <dbReference type="Pfam" id="PF23145"/>
    </source>
</evidence>